<dbReference type="GO" id="GO:0035556">
    <property type="term" value="P:intracellular signal transduction"/>
    <property type="evidence" value="ECO:0007669"/>
    <property type="project" value="InterPro"/>
</dbReference>
<name>A0A8T2B4W8_ARASU</name>
<dbReference type="SMART" id="SM00049">
    <property type="entry name" value="DEP"/>
    <property type="match status" value="1"/>
</dbReference>
<evidence type="ECO:0000256" key="1">
    <source>
        <dbReference type="SAM" id="MobiDB-lite"/>
    </source>
</evidence>
<evidence type="ECO:0000313" key="3">
    <source>
        <dbReference type="EMBL" id="KAG7580939.1"/>
    </source>
</evidence>
<dbReference type="InterPro" id="IPR000591">
    <property type="entry name" value="DEP_dom"/>
</dbReference>
<dbReference type="Pfam" id="PF00610">
    <property type="entry name" value="DEP"/>
    <property type="match status" value="1"/>
</dbReference>
<feature type="compositionally biased region" description="Polar residues" evidence="1">
    <location>
        <begin position="26"/>
        <end position="50"/>
    </location>
</feature>
<dbReference type="PROSITE" id="PS50186">
    <property type="entry name" value="DEP"/>
    <property type="match status" value="1"/>
</dbReference>
<organism evidence="3 4">
    <name type="scientific">Arabidopsis suecica</name>
    <name type="common">Swedish thale-cress</name>
    <name type="synonym">Cardaminopsis suecica</name>
    <dbReference type="NCBI Taxonomy" id="45249"/>
    <lineage>
        <taxon>Eukaryota</taxon>
        <taxon>Viridiplantae</taxon>
        <taxon>Streptophyta</taxon>
        <taxon>Embryophyta</taxon>
        <taxon>Tracheophyta</taxon>
        <taxon>Spermatophyta</taxon>
        <taxon>Magnoliopsida</taxon>
        <taxon>eudicotyledons</taxon>
        <taxon>Gunneridae</taxon>
        <taxon>Pentapetalae</taxon>
        <taxon>rosids</taxon>
        <taxon>malvids</taxon>
        <taxon>Brassicales</taxon>
        <taxon>Brassicaceae</taxon>
        <taxon>Camelineae</taxon>
        <taxon>Arabidopsis</taxon>
    </lineage>
</organism>
<dbReference type="PROSITE" id="PS51354">
    <property type="entry name" value="GLUTAREDOXIN_2"/>
    <property type="match status" value="1"/>
</dbReference>
<dbReference type="InterPro" id="IPR002109">
    <property type="entry name" value="Glutaredoxin"/>
</dbReference>
<dbReference type="Pfam" id="PF04784">
    <property type="entry name" value="DUF547"/>
    <property type="match status" value="1"/>
</dbReference>
<comment type="caution">
    <text evidence="3">The sequence shown here is derived from an EMBL/GenBank/DDBJ whole genome shotgun (WGS) entry which is preliminary data.</text>
</comment>
<proteinExistence type="predicted"/>
<dbReference type="Pfam" id="PF00462">
    <property type="entry name" value="Glutaredoxin"/>
    <property type="match status" value="1"/>
</dbReference>
<dbReference type="PANTHER" id="PTHR46361">
    <property type="entry name" value="ELECTRON CARRIER/ PROTEIN DISULFIDE OXIDOREDUCTASE"/>
    <property type="match status" value="1"/>
</dbReference>
<evidence type="ECO:0000259" key="2">
    <source>
        <dbReference type="PROSITE" id="PS50186"/>
    </source>
</evidence>
<dbReference type="CDD" id="cd04371">
    <property type="entry name" value="DEP"/>
    <property type="match status" value="1"/>
</dbReference>
<dbReference type="OrthoDB" id="418495at2759"/>
<dbReference type="Proteomes" id="UP000694251">
    <property type="component" value="Chromosome 8"/>
</dbReference>
<dbReference type="InterPro" id="IPR006869">
    <property type="entry name" value="DUF547"/>
</dbReference>
<evidence type="ECO:0000313" key="4">
    <source>
        <dbReference type="Proteomes" id="UP000694251"/>
    </source>
</evidence>
<dbReference type="EMBL" id="JAEFBJ010000008">
    <property type="protein sequence ID" value="KAG7580939.1"/>
    <property type="molecule type" value="Genomic_DNA"/>
</dbReference>
<gene>
    <name evidence="3" type="ORF">ISN44_As08g006860</name>
</gene>
<protein>
    <submittedName>
        <fullName evidence="3">DEP domain</fullName>
    </submittedName>
</protein>
<accession>A0A8T2B4W8</accession>
<feature type="region of interest" description="Disordered" evidence="1">
    <location>
        <begin position="1"/>
        <end position="60"/>
    </location>
</feature>
<feature type="domain" description="DEP" evidence="2">
    <location>
        <begin position="261"/>
        <end position="334"/>
    </location>
</feature>
<keyword evidence="4" id="KW-1185">Reference proteome</keyword>
<dbReference type="AlphaFoldDB" id="A0A8T2B4W8"/>
<feature type="compositionally biased region" description="Basic and acidic residues" evidence="1">
    <location>
        <begin position="15"/>
        <end position="25"/>
    </location>
</feature>
<dbReference type="PANTHER" id="PTHR46361:SF1">
    <property type="entry name" value="F26K24.21 PROTEIN"/>
    <property type="match status" value="1"/>
</dbReference>
<reference evidence="3 4" key="1">
    <citation type="submission" date="2020-12" db="EMBL/GenBank/DDBJ databases">
        <title>Concerted genomic and epigenomic changes stabilize Arabidopsis allopolyploids.</title>
        <authorList>
            <person name="Chen Z."/>
        </authorList>
    </citation>
    <scope>NUCLEOTIDE SEQUENCE [LARGE SCALE GENOMIC DNA]</scope>
    <source>
        <strain evidence="3">As9502</strain>
        <tissue evidence="3">Leaf</tissue>
    </source>
</reference>
<sequence>MDFSYLEKNLNVESKFSREDPRNSEKVTNGQSCTISSDIVSPPYSNSNPISDHGHPATPIREAVSQNPMKEISIDDSYLPPHPQLPKLEPPRGRRVSLEELLHPPEKFTADLMKFVRQSGNAISKRISVLLENDDDDSKKKTIDDERSNCRDSTAVRLFLREQGFDFSEINIDVYTAREKELIERTGSSQVPQIFFNEKHFGGLMALNSLRNSGEFDRRVKEFLKEKCCGDAPAPVMYGFDEENNKDVVVVDEMMRFVRVLRQKLPIKDRLTKMKIVKNCFSGAEMIEILIDYLDCGRKKAVEIGKRLAKKHFIHHVFGENEFEDGNHYYRFLEHEPFISKCYNFRGSTNDLEPQSAAIVGQKLFKIMTAILESYSSNDRSRVDYMRISQSEEFRRYLNMGQDLHRLNLVELSTEEKLAFFLNLYNAMVIHALIRIGRPEGVIARRSYFTDFQYVVGGYSYSLSSIRNDILRRGRRPSYPFIIPFINDNARHKLGLQKLNPLVHFGLCDGTKSSPVVRFFTPQGVEAELKRAAREFFQNGGIEVVLDKRTIHLTKIIKWYKEDFSEEKKMLKWIMSYIDANDAGLLTHLLGDGGGSFNIVYQDYDWSINN</sequence>